<dbReference type="NCBIfam" id="TIGR00360">
    <property type="entry name" value="ComEC_N-term"/>
    <property type="match status" value="1"/>
</dbReference>
<evidence type="ECO:0000256" key="4">
    <source>
        <dbReference type="ARBA" id="ARBA00022989"/>
    </source>
</evidence>
<dbReference type="InterPro" id="IPR004797">
    <property type="entry name" value="Competence_ComEC/Rec2"/>
</dbReference>
<name>A0AAW8USM5_ENTCA</name>
<dbReference type="InterPro" id="IPR035681">
    <property type="entry name" value="ComA-like_MBL"/>
</dbReference>
<proteinExistence type="predicted"/>
<evidence type="ECO:0000256" key="5">
    <source>
        <dbReference type="ARBA" id="ARBA00023136"/>
    </source>
</evidence>
<feature type="transmembrane region" description="Helical" evidence="6">
    <location>
        <begin position="460"/>
        <end position="476"/>
    </location>
</feature>
<evidence type="ECO:0000313" key="9">
    <source>
        <dbReference type="Proteomes" id="UP001268896"/>
    </source>
</evidence>
<comment type="caution">
    <text evidence="8">The sequence shown here is derived from an EMBL/GenBank/DDBJ whole genome shotgun (WGS) entry which is preliminary data.</text>
</comment>
<evidence type="ECO:0000256" key="2">
    <source>
        <dbReference type="ARBA" id="ARBA00022475"/>
    </source>
</evidence>
<feature type="transmembrane region" description="Helical" evidence="6">
    <location>
        <begin position="12"/>
        <end position="42"/>
    </location>
</feature>
<evidence type="ECO:0000256" key="1">
    <source>
        <dbReference type="ARBA" id="ARBA00004651"/>
    </source>
</evidence>
<keyword evidence="2" id="KW-1003">Cell membrane</keyword>
<dbReference type="EMBL" id="JARQDV010000003">
    <property type="protein sequence ID" value="MDT2964589.1"/>
    <property type="molecule type" value="Genomic_DNA"/>
</dbReference>
<dbReference type="Gene3D" id="3.60.15.10">
    <property type="entry name" value="Ribonuclease Z/Hydroxyacylglutathione hydrolase-like"/>
    <property type="match status" value="1"/>
</dbReference>
<organism evidence="8 9">
    <name type="scientific">Enterococcus casseliflavus</name>
    <name type="common">Enterococcus flavescens</name>
    <dbReference type="NCBI Taxonomy" id="37734"/>
    <lineage>
        <taxon>Bacteria</taxon>
        <taxon>Bacillati</taxon>
        <taxon>Bacillota</taxon>
        <taxon>Bacilli</taxon>
        <taxon>Lactobacillales</taxon>
        <taxon>Enterococcaceae</taxon>
        <taxon>Enterococcus</taxon>
    </lineage>
</organism>
<dbReference type="GO" id="GO:0005886">
    <property type="term" value="C:plasma membrane"/>
    <property type="evidence" value="ECO:0007669"/>
    <property type="project" value="UniProtKB-SubCell"/>
</dbReference>
<evidence type="ECO:0000259" key="7">
    <source>
        <dbReference type="SMART" id="SM00849"/>
    </source>
</evidence>
<dbReference type="CDD" id="cd07731">
    <property type="entry name" value="ComA-like_MBL-fold"/>
    <property type="match status" value="1"/>
</dbReference>
<feature type="transmembrane region" description="Helical" evidence="6">
    <location>
        <begin position="269"/>
        <end position="289"/>
    </location>
</feature>
<feature type="transmembrane region" description="Helical" evidence="6">
    <location>
        <begin position="230"/>
        <end position="249"/>
    </location>
</feature>
<dbReference type="InterPro" id="IPR004477">
    <property type="entry name" value="ComEC_N"/>
</dbReference>
<dbReference type="GO" id="GO:0030420">
    <property type="term" value="P:establishment of competence for transformation"/>
    <property type="evidence" value="ECO:0007669"/>
    <property type="project" value="InterPro"/>
</dbReference>
<dbReference type="PROSITE" id="PS51257">
    <property type="entry name" value="PROKAR_LIPOPROTEIN"/>
    <property type="match status" value="1"/>
</dbReference>
<feature type="transmembrane region" description="Helical" evidence="6">
    <location>
        <begin position="48"/>
        <end position="69"/>
    </location>
</feature>
<feature type="transmembrane region" description="Helical" evidence="6">
    <location>
        <begin position="350"/>
        <end position="370"/>
    </location>
</feature>
<dbReference type="NCBIfam" id="TIGR00361">
    <property type="entry name" value="ComEC_Rec2"/>
    <property type="match status" value="1"/>
</dbReference>
<reference evidence="8" key="1">
    <citation type="submission" date="2023-03" db="EMBL/GenBank/DDBJ databases">
        <authorList>
            <person name="Shen W."/>
            <person name="Cai J."/>
        </authorList>
    </citation>
    <scope>NUCLEOTIDE SEQUENCE</scope>
    <source>
        <strain evidence="8">K72-2</strain>
    </source>
</reference>
<protein>
    <submittedName>
        <fullName evidence="8">DNA internalization-related competence protein ComEC/Rec2</fullName>
    </submittedName>
</protein>
<evidence type="ECO:0000256" key="6">
    <source>
        <dbReference type="SAM" id="Phobius"/>
    </source>
</evidence>
<dbReference type="SUPFAM" id="SSF56281">
    <property type="entry name" value="Metallo-hydrolase/oxidoreductase"/>
    <property type="match status" value="1"/>
</dbReference>
<dbReference type="InterPro" id="IPR001279">
    <property type="entry name" value="Metallo-B-lactamas"/>
</dbReference>
<comment type="subcellular location">
    <subcellularLocation>
        <location evidence="1">Cell membrane</location>
        <topology evidence="1">Multi-pass membrane protein</topology>
    </subcellularLocation>
</comment>
<keyword evidence="3 6" id="KW-0812">Transmembrane</keyword>
<evidence type="ECO:0000256" key="3">
    <source>
        <dbReference type="ARBA" id="ARBA00022692"/>
    </source>
</evidence>
<gene>
    <name evidence="8" type="ORF">P7I32_08195</name>
</gene>
<evidence type="ECO:0000313" key="8">
    <source>
        <dbReference type="EMBL" id="MDT2964589.1"/>
    </source>
</evidence>
<feature type="transmembrane region" description="Helical" evidence="6">
    <location>
        <begin position="425"/>
        <end position="453"/>
    </location>
</feature>
<keyword evidence="4 6" id="KW-1133">Transmembrane helix</keyword>
<dbReference type="RefSeq" id="WP_311903956.1">
    <property type="nucleotide sequence ID" value="NZ_JARQDV010000003.1"/>
</dbReference>
<feature type="domain" description="Metallo-beta-lactamase" evidence="7">
    <location>
        <begin position="490"/>
        <end position="696"/>
    </location>
</feature>
<feature type="transmembrane region" description="Helical" evidence="6">
    <location>
        <begin position="382"/>
        <end position="405"/>
    </location>
</feature>
<sequence>MMHNQQKRTDSFLFLSIIFACSVTAYYVQSILLGLIALYYFGMLVLRRQAFLCMICFVGLLLLSVRVCLSRTGNIQEGEYQGVVNVLPDTIKINGDLLTFEAKSSAGKVIGRYTISSETEKQQWQDRSDWGRKLLVKGFFSLPEKPRNRHGFDYSAYLASRSIIGTVHIEQVVGMEAADAGFSLAKIRAEVISSVQRIFPERSAAYINALLFGFKDHDFQEVRQMYRASGLLHFFTISGMHVVLFFKWFRKCFCRLGFTQKEMLLPMGVFFLVVIGICGGGISVWRAVLALSVTQVTTLYQQRLSASDHYGIVLTALLFVDPKVLLQTSGQLSLLMTFLIVMQRPIKLTWFWRSQFLTVLAAPVIVSLFYEFPLFGGFLTFVFLPFFQLVLLPACFLMFIAGTLFPTISGLIALFEELLLLMEVAVGAVGGVSITVGALPAGLAASCCLLGLLCYQKKRWLLVICFSLVVPIVFQQNRVLPTISYVDVGQGDSIVLQAEKNREVYVIDTGGSLSFPKENWQERKRQAAAESTLIPFLKGEGVRKITGLFLTHGDTDHMGDALALMKAIPVETLYLVPGSEQDHRIAKLLNELPKQTSVVWTTVGQVVGDFLQLQVLAPESGAGQNEDSMVIKTKVGDKTFLFTGDLEQAGEKKLIHDYPNLKVDVLKLGHHGSRTSTAPEFVAAIDPQFGIVSSGRNNRYGHPHEEVLETLVNQTVLRTDQQGMIQFIWSEKQQSFLIKTLLDYPID</sequence>
<accession>A0AAW8USM5</accession>
<dbReference type="SMART" id="SM00849">
    <property type="entry name" value="Lactamase_B"/>
    <property type="match status" value="1"/>
</dbReference>
<dbReference type="AlphaFoldDB" id="A0AAW8USM5"/>
<dbReference type="InterPro" id="IPR052159">
    <property type="entry name" value="Competence_DNA_uptake"/>
</dbReference>
<dbReference type="PANTHER" id="PTHR30619:SF7">
    <property type="entry name" value="BETA-LACTAMASE DOMAIN PROTEIN"/>
    <property type="match status" value="1"/>
</dbReference>
<dbReference type="Pfam" id="PF00753">
    <property type="entry name" value="Lactamase_B"/>
    <property type="match status" value="1"/>
</dbReference>
<dbReference type="Pfam" id="PF13567">
    <property type="entry name" value="DUF4131"/>
    <property type="match status" value="1"/>
</dbReference>
<dbReference type="Proteomes" id="UP001268896">
    <property type="component" value="Unassembled WGS sequence"/>
</dbReference>
<dbReference type="InterPro" id="IPR025405">
    <property type="entry name" value="DUF4131"/>
</dbReference>
<dbReference type="PANTHER" id="PTHR30619">
    <property type="entry name" value="DNA INTERNALIZATION/COMPETENCE PROTEIN COMEC/REC2"/>
    <property type="match status" value="1"/>
</dbReference>
<dbReference type="Pfam" id="PF03772">
    <property type="entry name" value="Competence"/>
    <property type="match status" value="1"/>
</dbReference>
<dbReference type="InterPro" id="IPR036866">
    <property type="entry name" value="RibonucZ/Hydroxyglut_hydro"/>
</dbReference>
<keyword evidence="5 6" id="KW-0472">Membrane</keyword>